<reference evidence="4 5" key="1">
    <citation type="submission" date="2015-10" db="EMBL/GenBank/DDBJ databases">
        <title>Draft genome sequence of Streptomyces caeruleatus NRRL B-24802, type strain for the species Streptomyces caeruleatus.</title>
        <authorList>
            <person name="Ruckert C."/>
            <person name="Winkler A."/>
            <person name="Kalinowski J."/>
            <person name="Kampfer P."/>
            <person name="Glaeser S."/>
        </authorList>
    </citation>
    <scope>NUCLEOTIDE SEQUENCE [LARGE SCALE GENOMIC DNA]</scope>
    <source>
        <strain evidence="4 5">NRRL B-24802</strain>
    </source>
</reference>
<keyword evidence="2" id="KW-0436">Ligase</keyword>
<evidence type="ECO:0000313" key="4">
    <source>
        <dbReference type="EMBL" id="KUO02481.1"/>
    </source>
</evidence>
<dbReference type="Gene3D" id="3.40.50.12780">
    <property type="entry name" value="N-terminal domain of ligase-like"/>
    <property type="match status" value="1"/>
</dbReference>
<dbReference type="GO" id="GO:0031956">
    <property type="term" value="F:medium-chain fatty acid-CoA ligase activity"/>
    <property type="evidence" value="ECO:0007669"/>
    <property type="project" value="TreeGrafter"/>
</dbReference>
<feature type="region of interest" description="Disordered" evidence="3">
    <location>
        <begin position="51"/>
        <end position="70"/>
    </location>
</feature>
<evidence type="ECO:0000256" key="1">
    <source>
        <dbReference type="ARBA" id="ARBA00006432"/>
    </source>
</evidence>
<sequence>MVVQQRTETAAPSGAPCPHFAWFATGDLGSLDEDGYLTITGRKKDILVTSGGKNVSPSVLEDRLRSRPPR</sequence>
<dbReference type="SUPFAM" id="SSF56801">
    <property type="entry name" value="Acetyl-CoA synthetase-like"/>
    <property type="match status" value="1"/>
</dbReference>
<evidence type="ECO:0000256" key="2">
    <source>
        <dbReference type="ARBA" id="ARBA00022598"/>
    </source>
</evidence>
<evidence type="ECO:0000256" key="3">
    <source>
        <dbReference type="SAM" id="MobiDB-lite"/>
    </source>
</evidence>
<dbReference type="EMBL" id="LMWY01000024">
    <property type="protein sequence ID" value="KUO02481.1"/>
    <property type="molecule type" value="Genomic_DNA"/>
</dbReference>
<dbReference type="InterPro" id="IPR042099">
    <property type="entry name" value="ANL_N_sf"/>
</dbReference>
<keyword evidence="5" id="KW-1185">Reference proteome</keyword>
<gene>
    <name evidence="4" type="ORF">AQJ67_21850</name>
</gene>
<organism evidence="4 5">
    <name type="scientific">Streptomyces caeruleatus</name>
    <dbReference type="NCBI Taxonomy" id="661399"/>
    <lineage>
        <taxon>Bacteria</taxon>
        <taxon>Bacillati</taxon>
        <taxon>Actinomycetota</taxon>
        <taxon>Actinomycetes</taxon>
        <taxon>Kitasatosporales</taxon>
        <taxon>Streptomycetaceae</taxon>
        <taxon>Streptomyces</taxon>
    </lineage>
</organism>
<dbReference type="GO" id="GO:0006631">
    <property type="term" value="P:fatty acid metabolic process"/>
    <property type="evidence" value="ECO:0007669"/>
    <property type="project" value="TreeGrafter"/>
</dbReference>
<evidence type="ECO:0000313" key="5">
    <source>
        <dbReference type="Proteomes" id="UP000053429"/>
    </source>
</evidence>
<accession>A0A117RPQ3</accession>
<dbReference type="STRING" id="661399.AQJ67_21850"/>
<protein>
    <submittedName>
        <fullName evidence="4">Uncharacterized protein</fullName>
    </submittedName>
</protein>
<dbReference type="PANTHER" id="PTHR43201:SF5">
    <property type="entry name" value="MEDIUM-CHAIN ACYL-COA LIGASE ACSF2, MITOCHONDRIAL"/>
    <property type="match status" value="1"/>
</dbReference>
<comment type="caution">
    <text evidence="4">The sequence shown here is derived from an EMBL/GenBank/DDBJ whole genome shotgun (WGS) entry which is preliminary data.</text>
</comment>
<dbReference type="AlphaFoldDB" id="A0A117RPQ3"/>
<name>A0A117RPQ3_9ACTN</name>
<dbReference type="PANTHER" id="PTHR43201">
    <property type="entry name" value="ACYL-COA SYNTHETASE"/>
    <property type="match status" value="1"/>
</dbReference>
<feature type="compositionally biased region" description="Basic and acidic residues" evidence="3">
    <location>
        <begin position="60"/>
        <end position="70"/>
    </location>
</feature>
<comment type="similarity">
    <text evidence="1">Belongs to the ATP-dependent AMP-binding enzyme family.</text>
</comment>
<proteinExistence type="inferred from homology"/>
<dbReference type="Proteomes" id="UP000053429">
    <property type="component" value="Unassembled WGS sequence"/>
</dbReference>